<dbReference type="InterPro" id="IPR002018">
    <property type="entry name" value="CarbesteraseB"/>
</dbReference>
<dbReference type="Pfam" id="PF00135">
    <property type="entry name" value="COesterase"/>
    <property type="match status" value="1"/>
</dbReference>
<dbReference type="PANTHER" id="PTHR11559">
    <property type="entry name" value="CARBOXYLESTERASE"/>
    <property type="match status" value="1"/>
</dbReference>
<evidence type="ECO:0000256" key="1">
    <source>
        <dbReference type="ARBA" id="ARBA00005964"/>
    </source>
</evidence>
<evidence type="ECO:0000313" key="5">
    <source>
        <dbReference type="EMBL" id="KAJ7321345.1"/>
    </source>
</evidence>
<reference evidence="5" key="1">
    <citation type="submission" date="2023-03" db="EMBL/GenBank/DDBJ databases">
        <title>Massive genome expansion in bonnet fungi (Mycena s.s.) driven by repeated elements and novel gene families across ecological guilds.</title>
        <authorList>
            <consortium name="Lawrence Berkeley National Laboratory"/>
            <person name="Harder C.B."/>
            <person name="Miyauchi S."/>
            <person name="Viragh M."/>
            <person name="Kuo A."/>
            <person name="Thoen E."/>
            <person name="Andreopoulos B."/>
            <person name="Lu D."/>
            <person name="Skrede I."/>
            <person name="Drula E."/>
            <person name="Henrissat B."/>
            <person name="Morin E."/>
            <person name="Kohler A."/>
            <person name="Barry K."/>
            <person name="LaButti K."/>
            <person name="Morin E."/>
            <person name="Salamov A."/>
            <person name="Lipzen A."/>
            <person name="Mereny Z."/>
            <person name="Hegedus B."/>
            <person name="Baldrian P."/>
            <person name="Stursova M."/>
            <person name="Weitz H."/>
            <person name="Taylor A."/>
            <person name="Grigoriev I.V."/>
            <person name="Nagy L.G."/>
            <person name="Martin F."/>
            <person name="Kauserud H."/>
        </authorList>
    </citation>
    <scope>NUCLEOTIDE SEQUENCE</scope>
    <source>
        <strain evidence="5">CBHHK002</strain>
    </source>
</reference>
<dbReference type="InterPro" id="IPR029058">
    <property type="entry name" value="AB_hydrolase_fold"/>
</dbReference>
<gene>
    <name evidence="5" type="ORF">DFH08DRAFT_970201</name>
</gene>
<dbReference type="PROSITE" id="PS00122">
    <property type="entry name" value="CARBOXYLESTERASE_B_1"/>
    <property type="match status" value="1"/>
</dbReference>
<dbReference type="EMBL" id="JARIHO010000051">
    <property type="protein sequence ID" value="KAJ7321345.1"/>
    <property type="molecule type" value="Genomic_DNA"/>
</dbReference>
<dbReference type="SUPFAM" id="SSF53474">
    <property type="entry name" value="alpha/beta-Hydrolases"/>
    <property type="match status" value="1"/>
</dbReference>
<comment type="similarity">
    <text evidence="1 3">Belongs to the type-B carboxylesterase/lipase family.</text>
</comment>
<dbReference type="InterPro" id="IPR019826">
    <property type="entry name" value="Carboxylesterase_B_AS"/>
</dbReference>
<feature type="domain" description="Carboxylesterase type B" evidence="4">
    <location>
        <begin position="12"/>
        <end position="49"/>
    </location>
</feature>
<sequence length="252" mass="27416">MANLTASDQSGADQRDALRWIQDNVEAFGGDGTRITISGESAGGSSHVLPVTRLPAHIQGGISSDDGAYNILGNVTGCGMEAGSFECLQQLPFDGSLIDEYPAKVIDGDFLTLPIVTGTDQNEGNFLIDTTFLDMTPQPPLDQENSILSTFISEQATNFKTVSNATISKILYFYTYPTENLSNSTLYNRAAQIATDYAFLAPERLFLRTFHTADLYYLAIGFPPTPGSDDKLKSQMQDFYISFVNDLNPGAF</sequence>
<evidence type="ECO:0000259" key="4">
    <source>
        <dbReference type="Pfam" id="PF00135"/>
    </source>
</evidence>
<proteinExistence type="inferred from homology"/>
<evidence type="ECO:0000256" key="3">
    <source>
        <dbReference type="RuleBase" id="RU361235"/>
    </source>
</evidence>
<dbReference type="Proteomes" id="UP001218218">
    <property type="component" value="Unassembled WGS sequence"/>
</dbReference>
<name>A0AAD6ZGU2_9AGAR</name>
<dbReference type="Gene3D" id="3.40.50.1820">
    <property type="entry name" value="alpha/beta hydrolase"/>
    <property type="match status" value="2"/>
</dbReference>
<evidence type="ECO:0000256" key="2">
    <source>
        <dbReference type="ARBA" id="ARBA00022801"/>
    </source>
</evidence>
<dbReference type="AlphaFoldDB" id="A0AAD6ZGU2"/>
<comment type="caution">
    <text evidence="5">The sequence shown here is derived from an EMBL/GenBank/DDBJ whole genome shotgun (WGS) entry which is preliminary data.</text>
</comment>
<organism evidence="5 6">
    <name type="scientific">Mycena albidolilacea</name>
    <dbReference type="NCBI Taxonomy" id="1033008"/>
    <lineage>
        <taxon>Eukaryota</taxon>
        <taxon>Fungi</taxon>
        <taxon>Dikarya</taxon>
        <taxon>Basidiomycota</taxon>
        <taxon>Agaricomycotina</taxon>
        <taxon>Agaricomycetes</taxon>
        <taxon>Agaricomycetidae</taxon>
        <taxon>Agaricales</taxon>
        <taxon>Marasmiineae</taxon>
        <taxon>Mycenaceae</taxon>
        <taxon>Mycena</taxon>
    </lineage>
</organism>
<dbReference type="InterPro" id="IPR050309">
    <property type="entry name" value="Type-B_Carboxylest/Lipase"/>
</dbReference>
<keyword evidence="6" id="KW-1185">Reference proteome</keyword>
<dbReference type="GO" id="GO:0016787">
    <property type="term" value="F:hydrolase activity"/>
    <property type="evidence" value="ECO:0007669"/>
    <property type="project" value="UniProtKB-KW"/>
</dbReference>
<accession>A0AAD6ZGU2</accession>
<keyword evidence="2 3" id="KW-0378">Hydrolase</keyword>
<evidence type="ECO:0000313" key="6">
    <source>
        <dbReference type="Proteomes" id="UP001218218"/>
    </source>
</evidence>
<protein>
    <recommendedName>
        <fullName evidence="3">Carboxylic ester hydrolase</fullName>
        <ecNumber evidence="3">3.1.1.-</ecNumber>
    </recommendedName>
</protein>
<dbReference type="EC" id="3.1.1.-" evidence="3"/>